<dbReference type="Gene3D" id="3.10.180.10">
    <property type="entry name" value="2,3-Dihydroxybiphenyl 1,2-Dioxygenase, domain 1"/>
    <property type="match status" value="1"/>
</dbReference>
<feature type="domain" description="VOC" evidence="1">
    <location>
        <begin position="8"/>
        <end position="129"/>
    </location>
</feature>
<evidence type="ECO:0000313" key="2">
    <source>
        <dbReference type="EMBL" id="MFD2614998.1"/>
    </source>
</evidence>
<dbReference type="EMBL" id="JBHUME010000015">
    <property type="protein sequence ID" value="MFD2614998.1"/>
    <property type="molecule type" value="Genomic_DNA"/>
</dbReference>
<reference evidence="3" key="1">
    <citation type="journal article" date="2019" name="Int. J. Syst. Evol. Microbiol.">
        <title>The Global Catalogue of Microorganisms (GCM) 10K type strain sequencing project: providing services to taxonomists for standard genome sequencing and annotation.</title>
        <authorList>
            <consortium name="The Broad Institute Genomics Platform"/>
            <consortium name="The Broad Institute Genome Sequencing Center for Infectious Disease"/>
            <person name="Wu L."/>
            <person name="Ma J."/>
        </authorList>
    </citation>
    <scope>NUCLEOTIDE SEQUENCE [LARGE SCALE GENOMIC DNA]</scope>
    <source>
        <strain evidence="3">KCTC 3950</strain>
    </source>
</reference>
<dbReference type="PANTHER" id="PTHR36503">
    <property type="entry name" value="BLR2520 PROTEIN"/>
    <property type="match status" value="1"/>
</dbReference>
<dbReference type="RefSeq" id="WP_377606449.1">
    <property type="nucleotide sequence ID" value="NZ_JBHUME010000015.1"/>
</dbReference>
<dbReference type="Proteomes" id="UP001597541">
    <property type="component" value="Unassembled WGS sequence"/>
</dbReference>
<dbReference type="PROSITE" id="PS51819">
    <property type="entry name" value="VOC"/>
    <property type="match status" value="1"/>
</dbReference>
<organism evidence="2 3">
    <name type="scientific">Paenibacillus gansuensis</name>
    <dbReference type="NCBI Taxonomy" id="306542"/>
    <lineage>
        <taxon>Bacteria</taxon>
        <taxon>Bacillati</taxon>
        <taxon>Bacillota</taxon>
        <taxon>Bacilli</taxon>
        <taxon>Bacillales</taxon>
        <taxon>Paenibacillaceae</taxon>
        <taxon>Paenibacillus</taxon>
    </lineage>
</organism>
<keyword evidence="3" id="KW-1185">Reference proteome</keyword>
<name>A0ABW5PK22_9BACL</name>
<gene>
    <name evidence="2" type="ORF">ACFSUF_21510</name>
</gene>
<sequence>MRNLGSLNVNFITLFVEDLRGTREFYQEVFGLSPAYEDEHSAVFTFGNLGINLLQISEAEELITPGTVANDEAGSRFVLTIGVDDVDAVCDELKKRNVTLLNGPINRPWGVRTASFADPAGHVWEIAQQLSS</sequence>
<dbReference type="Pfam" id="PF00903">
    <property type="entry name" value="Glyoxalase"/>
    <property type="match status" value="1"/>
</dbReference>
<protein>
    <submittedName>
        <fullName evidence="2">VOC family protein</fullName>
    </submittedName>
</protein>
<dbReference type="InterPro" id="IPR029068">
    <property type="entry name" value="Glyas_Bleomycin-R_OHBP_Dase"/>
</dbReference>
<proteinExistence type="predicted"/>
<dbReference type="InterPro" id="IPR037523">
    <property type="entry name" value="VOC_core"/>
</dbReference>
<dbReference type="InterPro" id="IPR004360">
    <property type="entry name" value="Glyas_Fos-R_dOase_dom"/>
</dbReference>
<dbReference type="PANTHER" id="PTHR36503:SF1">
    <property type="entry name" value="BLR2520 PROTEIN"/>
    <property type="match status" value="1"/>
</dbReference>
<evidence type="ECO:0000313" key="3">
    <source>
        <dbReference type="Proteomes" id="UP001597541"/>
    </source>
</evidence>
<dbReference type="SUPFAM" id="SSF54593">
    <property type="entry name" value="Glyoxalase/Bleomycin resistance protein/Dihydroxybiphenyl dioxygenase"/>
    <property type="match status" value="1"/>
</dbReference>
<evidence type="ECO:0000259" key="1">
    <source>
        <dbReference type="PROSITE" id="PS51819"/>
    </source>
</evidence>
<comment type="caution">
    <text evidence="2">The sequence shown here is derived from an EMBL/GenBank/DDBJ whole genome shotgun (WGS) entry which is preliminary data.</text>
</comment>
<accession>A0ABW5PK22</accession>